<gene>
    <name evidence="1" type="ORF">V6N11_057158</name>
</gene>
<protein>
    <submittedName>
        <fullName evidence="1">Uncharacterized protein</fullName>
    </submittedName>
</protein>
<reference evidence="1 2" key="1">
    <citation type="journal article" date="2024" name="G3 (Bethesda)">
        <title>Genome assembly of Hibiscus sabdariffa L. provides insights into metabolisms of medicinal natural products.</title>
        <authorList>
            <person name="Kim T."/>
        </authorList>
    </citation>
    <scope>NUCLEOTIDE SEQUENCE [LARGE SCALE GENOMIC DNA]</scope>
    <source>
        <strain evidence="1">TK-2024</strain>
        <tissue evidence="1">Old leaves</tissue>
    </source>
</reference>
<evidence type="ECO:0000313" key="2">
    <source>
        <dbReference type="Proteomes" id="UP001396334"/>
    </source>
</evidence>
<accession>A0ABR1ZYT6</accession>
<dbReference type="Proteomes" id="UP001396334">
    <property type="component" value="Unassembled WGS sequence"/>
</dbReference>
<proteinExistence type="predicted"/>
<organism evidence="1 2">
    <name type="scientific">Hibiscus sabdariffa</name>
    <name type="common">roselle</name>
    <dbReference type="NCBI Taxonomy" id="183260"/>
    <lineage>
        <taxon>Eukaryota</taxon>
        <taxon>Viridiplantae</taxon>
        <taxon>Streptophyta</taxon>
        <taxon>Embryophyta</taxon>
        <taxon>Tracheophyta</taxon>
        <taxon>Spermatophyta</taxon>
        <taxon>Magnoliopsida</taxon>
        <taxon>eudicotyledons</taxon>
        <taxon>Gunneridae</taxon>
        <taxon>Pentapetalae</taxon>
        <taxon>rosids</taxon>
        <taxon>malvids</taxon>
        <taxon>Malvales</taxon>
        <taxon>Malvaceae</taxon>
        <taxon>Malvoideae</taxon>
        <taxon>Hibiscus</taxon>
    </lineage>
</organism>
<keyword evidence="2" id="KW-1185">Reference proteome</keyword>
<evidence type="ECO:0000313" key="1">
    <source>
        <dbReference type="EMBL" id="KAK8485573.1"/>
    </source>
</evidence>
<dbReference type="EMBL" id="JBBPBN010000494">
    <property type="protein sequence ID" value="KAK8485573.1"/>
    <property type="molecule type" value="Genomic_DNA"/>
</dbReference>
<sequence length="198" mass="23052">MAEEDSEIESMLSDLDNAILESDVEKDNDFRASNLSKTFRSSSDEEDGFYTTKGNEKNRVEYHESDDSYVDNAYGKLDRIGRGNSAGLKRNIDVEFSKKITKEDTRRVVERGYLQLPLWWIDDVLDYNFCDLPTLEHLETNFCNHIFSILECFWDLNPTWSKKCITCQVQIYAVFLLCEDMSQHWLPSRSFPITALAE</sequence>
<name>A0ABR1ZYT6_9ROSI</name>
<comment type="caution">
    <text evidence="1">The sequence shown here is derived from an EMBL/GenBank/DDBJ whole genome shotgun (WGS) entry which is preliminary data.</text>
</comment>